<dbReference type="Pfam" id="PF13432">
    <property type="entry name" value="TPR_16"/>
    <property type="match status" value="2"/>
</dbReference>
<evidence type="ECO:0000313" key="3">
    <source>
        <dbReference type="Proteomes" id="UP000201728"/>
    </source>
</evidence>
<dbReference type="PANTHER" id="PTHR12558">
    <property type="entry name" value="CELL DIVISION CYCLE 16,23,27"/>
    <property type="match status" value="1"/>
</dbReference>
<dbReference type="Pfam" id="PF14559">
    <property type="entry name" value="TPR_19"/>
    <property type="match status" value="2"/>
</dbReference>
<feature type="repeat" description="TPR" evidence="1">
    <location>
        <begin position="420"/>
        <end position="453"/>
    </location>
</feature>
<dbReference type="EMBL" id="CP016397">
    <property type="protein sequence ID" value="ASQ44587.1"/>
    <property type="molecule type" value="Genomic_DNA"/>
</dbReference>
<dbReference type="SUPFAM" id="SSF48452">
    <property type="entry name" value="TPR-like"/>
    <property type="match status" value="4"/>
</dbReference>
<dbReference type="OrthoDB" id="9815894at2"/>
<accession>A0A222NYB6</accession>
<feature type="repeat" description="TPR" evidence="1">
    <location>
        <begin position="315"/>
        <end position="348"/>
    </location>
</feature>
<dbReference type="Gene3D" id="1.25.40.10">
    <property type="entry name" value="Tetratricopeptide repeat domain"/>
    <property type="match status" value="5"/>
</dbReference>
<gene>
    <name evidence="2" type="ORF">clem_00100</name>
</gene>
<feature type="repeat" description="TPR" evidence="1">
    <location>
        <begin position="386"/>
        <end position="419"/>
    </location>
</feature>
<reference evidence="3" key="1">
    <citation type="submission" date="2016-07" db="EMBL/GenBank/DDBJ databases">
        <authorList>
            <person name="Florea S."/>
            <person name="Webb J.S."/>
            <person name="Jaromczyk J."/>
            <person name="Schardl C.L."/>
        </authorList>
    </citation>
    <scope>NUCLEOTIDE SEQUENCE [LARGE SCALE GENOMIC DNA]</scope>
    <source>
        <strain evidence="3">CDC-D5610</strain>
    </source>
</reference>
<feature type="repeat" description="TPR" evidence="1">
    <location>
        <begin position="616"/>
        <end position="649"/>
    </location>
</feature>
<sequence length="1066" mass="121104">MLLRILLYVTFSLILAESYPSFSRSSEAPSAIPDEGLQAEMKGDWEKAISIYTKLLLEKPHNLNLWLRVAQIELHIKNYPLAINAYKHAIRIKPNDPKLHKALSEVYAEANQPKEALTEINKAVELSPDNVSYLLARAKIANWNKESAVALDSQQRILQLSKTRKLNIKTEDILIEIARLHAQLQNYPEAIENYHRAIFLNPDNPKLYQELAQVYAAEKEFDKALNAINKALKLDPNNIELLQSKASLASILQEPLLAIETYQKLLELSALLNKAKTVDRLMILKQIASLQNQARNYREAINTYIQAIQLYPNDASLYQDLSQTYAAAEEPYEAMQAINKALELAPDNIAYLRSRATLAMWLKDSKLAIETNQKILALSQDANEKINLLKQIASIYNQEHQYLKAISVYEQAIVLNPKNVTLYQELAQTYAAAQDPKNALYAINKALEIEPNRISFLQAKAQYANWLKDSELAKETYQKILILSPGNKEAIAGLRWLDHQEIAIRGAPPMLSPVEQFVAEANNFASVGKYHQAVDAIKKAIKINPNAPRLYKMLSEIYATSDKPQLALAAINQALALDPVNLDYLSAKGKLAAWAGDKFQMEASYAKILLLKPQDQEAMLQLAHALRWQGRTDDAICAYQKFLKLYPKIAEGWLHYAEVLSWTENYLCACNALAQYRRLKGITTEYLTKQARFLALAERYKSALAVNTPLLKKDPDDLYLLTTQVTALVKGFQIKNALGYLQKINKLYPDEKQVKSLNNLILTPLRTNVNLGSEYISASDTTKILSIPLTAQYFLTPTTSLLFRGLYERATAAIGSGLETYNGNHSIFDESAMIGFATQVQSLFNLSALAGGVKVQNENNHGIYEINFNPNVGETAKFTFTNLRNLYRPYLVPQSPRSISLQIMEARNSAYLEWQPFIQKYLNILVSHSELSDTNSYWHYNIWPKARIFGSEHWKVTVGLNADIWQYKKRLGNGYYDPLNFNGYEGTIEAYYVQSENVGYSLSSGFGMQKDETFPHYYYEEDLAFQAFWGLYTDWQLRFKGGYTLRKNPTGNYHAWSTGLILTRRF</sequence>
<proteinExistence type="predicted"/>
<dbReference type="AlphaFoldDB" id="A0A222NYB6"/>
<feature type="repeat" description="TPR" evidence="1">
    <location>
        <begin position="171"/>
        <end position="204"/>
    </location>
</feature>
<dbReference type="RefSeq" id="WP_094089743.1">
    <property type="nucleotide sequence ID" value="NZ_CP016397.1"/>
</dbReference>
<feature type="repeat" description="TPR" evidence="1">
    <location>
        <begin position="205"/>
        <end position="238"/>
    </location>
</feature>
<dbReference type="InterPro" id="IPR019734">
    <property type="entry name" value="TPR_rpt"/>
</dbReference>
<dbReference type="Pfam" id="PF13181">
    <property type="entry name" value="TPR_8"/>
    <property type="match status" value="1"/>
</dbReference>
<keyword evidence="1" id="KW-0802">TPR repeat</keyword>
<dbReference type="InterPro" id="IPR011990">
    <property type="entry name" value="TPR-like_helical_dom_sf"/>
</dbReference>
<feature type="repeat" description="TPR" evidence="1">
    <location>
        <begin position="63"/>
        <end position="96"/>
    </location>
</feature>
<dbReference type="SMART" id="SM00028">
    <property type="entry name" value="TPR"/>
    <property type="match status" value="16"/>
</dbReference>
<dbReference type="Proteomes" id="UP000201728">
    <property type="component" value="Chromosome"/>
</dbReference>
<feature type="repeat" description="TPR" evidence="1">
    <location>
        <begin position="97"/>
        <end position="130"/>
    </location>
</feature>
<dbReference type="PANTHER" id="PTHR12558:SF33">
    <property type="entry name" value="BLL7664 PROTEIN"/>
    <property type="match status" value="1"/>
</dbReference>
<evidence type="ECO:0000256" key="1">
    <source>
        <dbReference type="PROSITE-ProRule" id="PRU00339"/>
    </source>
</evidence>
<keyword evidence="3" id="KW-1185">Reference proteome</keyword>
<feature type="repeat" description="TPR" evidence="1">
    <location>
        <begin position="548"/>
        <end position="581"/>
    </location>
</feature>
<evidence type="ECO:0000313" key="2">
    <source>
        <dbReference type="EMBL" id="ASQ44587.1"/>
    </source>
</evidence>
<dbReference type="PROSITE" id="PS50005">
    <property type="entry name" value="TPR"/>
    <property type="match status" value="11"/>
</dbReference>
<dbReference type="Pfam" id="PF13174">
    <property type="entry name" value="TPR_6"/>
    <property type="match status" value="1"/>
</dbReference>
<feature type="repeat" description="TPR" evidence="1">
    <location>
        <begin position="281"/>
        <end position="314"/>
    </location>
</feature>
<feature type="repeat" description="TPR" evidence="1">
    <location>
        <begin position="514"/>
        <end position="547"/>
    </location>
</feature>
<organism evidence="2 3">
    <name type="scientific">Legionella clemsonensis</name>
    <dbReference type="NCBI Taxonomy" id="1867846"/>
    <lineage>
        <taxon>Bacteria</taxon>
        <taxon>Pseudomonadati</taxon>
        <taxon>Pseudomonadota</taxon>
        <taxon>Gammaproteobacteria</taxon>
        <taxon>Legionellales</taxon>
        <taxon>Legionellaceae</taxon>
        <taxon>Legionella</taxon>
    </lineage>
</organism>
<dbReference type="KEGG" id="lcd:clem_00100"/>
<dbReference type="PROSITE" id="PS50293">
    <property type="entry name" value="TPR_REGION"/>
    <property type="match status" value="1"/>
</dbReference>
<protein>
    <submittedName>
        <fullName evidence="2">Formate-dependent nitrite reductase complex subunit NrfG</fullName>
    </submittedName>
</protein>
<name>A0A222NYB6_9GAMM</name>